<dbReference type="InterPro" id="IPR001789">
    <property type="entry name" value="Sig_transdc_resp-reg_receiver"/>
</dbReference>
<dbReference type="GO" id="GO:0000160">
    <property type="term" value="P:phosphorelay signal transduction system"/>
    <property type="evidence" value="ECO:0007669"/>
    <property type="project" value="InterPro"/>
</dbReference>
<evidence type="ECO:0000256" key="1">
    <source>
        <dbReference type="ARBA" id="ARBA00022553"/>
    </source>
</evidence>
<feature type="region of interest" description="Disordered" evidence="3">
    <location>
        <begin position="174"/>
        <end position="215"/>
    </location>
</feature>
<keyword evidence="1 2" id="KW-0597">Phosphoprotein</keyword>
<dbReference type="RefSeq" id="WP_063671322.1">
    <property type="nucleotide sequence ID" value="NZ_CP014841.1"/>
</dbReference>
<dbReference type="InterPro" id="IPR050595">
    <property type="entry name" value="Bact_response_regulator"/>
</dbReference>
<keyword evidence="6" id="KW-1185">Reference proteome</keyword>
<dbReference type="OrthoDB" id="9800897at2"/>
<dbReference type="PANTHER" id="PTHR44591">
    <property type="entry name" value="STRESS RESPONSE REGULATOR PROTEIN 1"/>
    <property type="match status" value="1"/>
</dbReference>
<evidence type="ECO:0000259" key="4">
    <source>
        <dbReference type="PROSITE" id="PS50110"/>
    </source>
</evidence>
<organism evidence="5 6">
    <name type="scientific">Dyella thiooxydans</name>
    <dbReference type="NCBI Taxonomy" id="445710"/>
    <lineage>
        <taxon>Bacteria</taxon>
        <taxon>Pseudomonadati</taxon>
        <taxon>Pseudomonadota</taxon>
        <taxon>Gammaproteobacteria</taxon>
        <taxon>Lysobacterales</taxon>
        <taxon>Rhodanobacteraceae</taxon>
        <taxon>Dyella</taxon>
    </lineage>
</organism>
<evidence type="ECO:0000313" key="6">
    <source>
        <dbReference type="Proteomes" id="UP000077255"/>
    </source>
</evidence>
<accession>A0A160MZA8</accession>
<dbReference type="InterPro" id="IPR011006">
    <property type="entry name" value="CheY-like_superfamily"/>
</dbReference>
<reference evidence="5 6" key="1">
    <citation type="submission" date="2016-02" db="EMBL/GenBank/DDBJ databases">
        <title>Complete genome sequencing and analysis of ATSB10, Dyella thiooxydans isolated from rhizosphere soil of sunflower (Helianthus annuus L.).</title>
        <authorList>
            <person name="Lee Y."/>
            <person name="Hwangbo K."/>
            <person name="Chung H."/>
            <person name="Yoo J."/>
            <person name="Kim K.Y."/>
            <person name="Sa T.M."/>
            <person name="Um Y."/>
            <person name="Madhaiyan M."/>
        </authorList>
    </citation>
    <scope>NUCLEOTIDE SEQUENCE [LARGE SCALE GENOMIC DNA]</scope>
    <source>
        <strain evidence="5 6">ATSB10</strain>
    </source>
</reference>
<sequence length="215" mass="23707">MSGFDLFKRLLGTERRQHMPRTQAVRGTRMLVVDDSPTIRAVLGKMLTQDGYVVSKAGDGETALRLAREEKPELIFLDIVMPGMNGFAVLRALRREPDTHGIPIVMISGNLQATEQFYVQRFGADDFMKKPFGRAEVFGRIQHLVEAGRLPARDPVLDPPQDLPVDSAIDSSIPDVALPDADDPHMVTPVFTGALDPHVEEPTTQVPADTAPTRE</sequence>
<dbReference type="SUPFAM" id="SSF52172">
    <property type="entry name" value="CheY-like"/>
    <property type="match status" value="1"/>
</dbReference>
<dbReference type="Proteomes" id="UP000077255">
    <property type="component" value="Chromosome"/>
</dbReference>
<dbReference type="SMART" id="SM00448">
    <property type="entry name" value="REC"/>
    <property type="match status" value="1"/>
</dbReference>
<evidence type="ECO:0000256" key="2">
    <source>
        <dbReference type="PROSITE-ProRule" id="PRU00169"/>
    </source>
</evidence>
<proteinExistence type="predicted"/>
<evidence type="ECO:0000313" key="5">
    <source>
        <dbReference type="EMBL" id="AND68723.1"/>
    </source>
</evidence>
<dbReference type="PATRIC" id="fig|445710.3.peg.1267"/>
<feature type="domain" description="Response regulatory" evidence="4">
    <location>
        <begin position="29"/>
        <end position="145"/>
    </location>
</feature>
<feature type="modified residue" description="4-aspartylphosphate" evidence="2">
    <location>
        <position position="78"/>
    </location>
</feature>
<dbReference type="Pfam" id="PF00072">
    <property type="entry name" value="Response_reg"/>
    <property type="match status" value="1"/>
</dbReference>
<dbReference type="STRING" id="445710.ATSB10_12690"/>
<dbReference type="EMBL" id="CP014841">
    <property type="protein sequence ID" value="AND68723.1"/>
    <property type="molecule type" value="Genomic_DNA"/>
</dbReference>
<dbReference type="PROSITE" id="PS50110">
    <property type="entry name" value="RESPONSE_REGULATORY"/>
    <property type="match status" value="1"/>
</dbReference>
<dbReference type="PANTHER" id="PTHR44591:SF23">
    <property type="entry name" value="CHEY SUBFAMILY"/>
    <property type="match status" value="1"/>
</dbReference>
<protein>
    <recommendedName>
        <fullName evidence="4">Response regulatory domain-containing protein</fullName>
    </recommendedName>
</protein>
<dbReference type="KEGG" id="dtx:ATSB10_12690"/>
<dbReference type="Gene3D" id="3.40.50.2300">
    <property type="match status" value="1"/>
</dbReference>
<dbReference type="AlphaFoldDB" id="A0A160MZA8"/>
<evidence type="ECO:0000256" key="3">
    <source>
        <dbReference type="SAM" id="MobiDB-lite"/>
    </source>
</evidence>
<gene>
    <name evidence="5" type="ORF">ATSB10_12690</name>
</gene>
<name>A0A160MZA8_9GAMM</name>